<evidence type="ECO:0000256" key="10">
    <source>
        <dbReference type="ARBA" id="ARBA00022741"/>
    </source>
</evidence>
<dbReference type="InterPro" id="IPR001576">
    <property type="entry name" value="Phosphoglycerate_kinase"/>
</dbReference>
<dbReference type="GO" id="GO:0043531">
    <property type="term" value="F:ADP binding"/>
    <property type="evidence" value="ECO:0007669"/>
    <property type="project" value="TreeGrafter"/>
</dbReference>
<name>A0A291HN48_9GAMM</name>
<dbReference type="Pfam" id="PF00162">
    <property type="entry name" value="PGK"/>
    <property type="match status" value="1"/>
</dbReference>
<accession>A0A291HN48</accession>
<comment type="similarity">
    <text evidence="4 14 17">Belongs to the phosphoglycerate kinase family.</text>
</comment>
<dbReference type="EMBL" id="CP012621">
    <property type="protein sequence ID" value="ATG73529.1"/>
    <property type="molecule type" value="Genomic_DNA"/>
</dbReference>
<dbReference type="UniPathway" id="UPA00109">
    <property type="reaction ID" value="UER00185"/>
</dbReference>
<evidence type="ECO:0000256" key="9">
    <source>
        <dbReference type="ARBA" id="ARBA00022679"/>
    </source>
</evidence>
<evidence type="ECO:0000256" key="13">
    <source>
        <dbReference type="ARBA" id="ARBA00023152"/>
    </source>
</evidence>
<keyword evidence="19" id="KW-1185">Reference proteome</keyword>
<dbReference type="PROSITE" id="PS00111">
    <property type="entry name" value="PGLYCERATE_KINASE"/>
    <property type="match status" value="1"/>
</dbReference>
<dbReference type="PANTHER" id="PTHR11406">
    <property type="entry name" value="PHOSPHOGLYCERATE KINASE"/>
    <property type="match status" value="1"/>
</dbReference>
<evidence type="ECO:0000256" key="11">
    <source>
        <dbReference type="ARBA" id="ARBA00022777"/>
    </source>
</evidence>
<keyword evidence="11 14" id="KW-0418">Kinase</keyword>
<feature type="binding site" evidence="14 16">
    <location>
        <position position="314"/>
    </location>
    <ligand>
        <name>ATP</name>
        <dbReference type="ChEBI" id="CHEBI:30616"/>
    </ligand>
</feature>
<dbReference type="EC" id="2.7.2.3" evidence="6 14"/>
<evidence type="ECO:0000313" key="19">
    <source>
        <dbReference type="Proteomes" id="UP000217763"/>
    </source>
</evidence>
<comment type="pathway">
    <text evidence="3 14">Carbohydrate degradation; glycolysis; pyruvate from D-glyceraldehyde 3-phosphate: step 2/5.</text>
</comment>
<comment type="subunit">
    <text evidence="5 14">Monomer.</text>
</comment>
<evidence type="ECO:0000256" key="1">
    <source>
        <dbReference type="ARBA" id="ARBA00000642"/>
    </source>
</evidence>
<dbReference type="AlphaFoldDB" id="A0A291HN48"/>
<evidence type="ECO:0000256" key="12">
    <source>
        <dbReference type="ARBA" id="ARBA00022840"/>
    </source>
</evidence>
<dbReference type="FunFam" id="3.40.50.1260:FF:000002">
    <property type="entry name" value="Phosphoglycerate kinase"/>
    <property type="match status" value="1"/>
</dbReference>
<dbReference type="SUPFAM" id="SSF53748">
    <property type="entry name" value="Phosphoglycerate kinase"/>
    <property type="match status" value="1"/>
</dbReference>
<evidence type="ECO:0000256" key="7">
    <source>
        <dbReference type="ARBA" id="ARBA00016471"/>
    </source>
</evidence>
<dbReference type="InterPro" id="IPR036043">
    <property type="entry name" value="Phosphoglycerate_kinase_sf"/>
</dbReference>
<evidence type="ECO:0000256" key="17">
    <source>
        <dbReference type="RuleBase" id="RU000532"/>
    </source>
</evidence>
<evidence type="ECO:0000256" key="2">
    <source>
        <dbReference type="ARBA" id="ARBA00004496"/>
    </source>
</evidence>
<comment type="caution">
    <text evidence="14">Lacks conserved residue(s) required for the propagation of feature annotation.</text>
</comment>
<feature type="binding site" evidence="14">
    <location>
        <position position="36"/>
    </location>
    <ligand>
        <name>substrate</name>
    </ligand>
</feature>
<feature type="binding site" evidence="15">
    <location>
        <position position="113"/>
    </location>
    <ligand>
        <name>(2R)-3-phosphoglycerate</name>
        <dbReference type="ChEBI" id="CHEBI:58272"/>
    </ligand>
</feature>
<evidence type="ECO:0000256" key="3">
    <source>
        <dbReference type="ARBA" id="ARBA00004838"/>
    </source>
</evidence>
<dbReference type="InterPro" id="IPR015824">
    <property type="entry name" value="Phosphoglycerate_kinase_N"/>
</dbReference>
<dbReference type="PRINTS" id="PR00477">
    <property type="entry name" value="PHGLYCKINASE"/>
</dbReference>
<feature type="binding site" evidence="14 15">
    <location>
        <begin position="21"/>
        <end position="23"/>
    </location>
    <ligand>
        <name>substrate</name>
    </ligand>
</feature>
<proteinExistence type="inferred from homology"/>
<dbReference type="GO" id="GO:0005524">
    <property type="term" value="F:ATP binding"/>
    <property type="evidence" value="ECO:0007669"/>
    <property type="project" value="UniProtKB-KW"/>
</dbReference>
<reference evidence="19" key="1">
    <citation type="submission" date="2015-09" db="EMBL/GenBank/DDBJ databases">
        <authorList>
            <person name="Shao Z."/>
            <person name="Wang L."/>
        </authorList>
    </citation>
    <scope>NUCLEOTIDE SEQUENCE [LARGE SCALE GENOMIC DNA]</scope>
    <source>
        <strain evidence="19">F13-1</strain>
    </source>
</reference>
<feature type="binding site" evidence="14">
    <location>
        <position position="146"/>
    </location>
    <ligand>
        <name>substrate</name>
    </ligand>
</feature>
<dbReference type="Gene3D" id="3.40.50.1260">
    <property type="entry name" value="Phosphoglycerate kinase, N-terminal domain"/>
    <property type="match status" value="2"/>
</dbReference>
<dbReference type="GO" id="GO:0005829">
    <property type="term" value="C:cytosol"/>
    <property type="evidence" value="ECO:0007669"/>
    <property type="project" value="TreeGrafter"/>
</dbReference>
<evidence type="ECO:0000256" key="4">
    <source>
        <dbReference type="ARBA" id="ARBA00008982"/>
    </source>
</evidence>
<dbReference type="RefSeq" id="WP_096778835.1">
    <property type="nucleotide sequence ID" value="NZ_CP012621.1"/>
</dbReference>
<keyword evidence="9 14" id="KW-0808">Transferase</keyword>
<feature type="binding site" evidence="14 16">
    <location>
        <position position="197"/>
    </location>
    <ligand>
        <name>ATP</name>
        <dbReference type="ChEBI" id="CHEBI:30616"/>
    </ligand>
</feature>
<evidence type="ECO:0000256" key="16">
    <source>
        <dbReference type="PIRSR" id="PIRSR000724-2"/>
    </source>
</evidence>
<dbReference type="GO" id="GO:0006096">
    <property type="term" value="P:glycolytic process"/>
    <property type="evidence" value="ECO:0007669"/>
    <property type="project" value="UniProtKB-UniRule"/>
</dbReference>
<comment type="subcellular location">
    <subcellularLocation>
        <location evidence="2 14">Cytoplasm</location>
    </subcellularLocation>
</comment>
<dbReference type="GO" id="GO:0006094">
    <property type="term" value="P:gluconeogenesis"/>
    <property type="evidence" value="ECO:0007669"/>
    <property type="project" value="TreeGrafter"/>
</dbReference>
<feature type="binding site" evidence="14">
    <location>
        <position position="113"/>
    </location>
    <ligand>
        <name>substrate</name>
    </ligand>
</feature>
<organism evidence="18 19">
    <name type="scientific">Zobellella denitrificans</name>
    <dbReference type="NCBI Taxonomy" id="347534"/>
    <lineage>
        <taxon>Bacteria</taxon>
        <taxon>Pseudomonadati</taxon>
        <taxon>Pseudomonadota</taxon>
        <taxon>Gammaproteobacteria</taxon>
        <taxon>Aeromonadales</taxon>
        <taxon>Aeromonadaceae</taxon>
        <taxon>Zobellella</taxon>
    </lineage>
</organism>
<evidence type="ECO:0000313" key="18">
    <source>
        <dbReference type="EMBL" id="ATG73529.1"/>
    </source>
</evidence>
<keyword evidence="12 14" id="KW-0067">ATP-binding</keyword>
<evidence type="ECO:0000256" key="5">
    <source>
        <dbReference type="ARBA" id="ARBA00011245"/>
    </source>
</evidence>
<keyword evidence="8 14" id="KW-0963">Cytoplasm</keyword>
<feature type="binding site" evidence="15">
    <location>
        <position position="146"/>
    </location>
    <ligand>
        <name>(2R)-3-phosphoglycerate</name>
        <dbReference type="ChEBI" id="CHEBI:58272"/>
    </ligand>
</feature>
<dbReference type="KEGG" id="zdf:AN401_06355"/>
<evidence type="ECO:0000256" key="15">
    <source>
        <dbReference type="PIRSR" id="PIRSR000724-1"/>
    </source>
</evidence>
<dbReference type="HAMAP" id="MF_00145">
    <property type="entry name" value="Phosphoglyc_kinase"/>
    <property type="match status" value="1"/>
</dbReference>
<dbReference type="PIRSF" id="PIRSF000724">
    <property type="entry name" value="Pgk"/>
    <property type="match status" value="1"/>
</dbReference>
<comment type="catalytic activity">
    <reaction evidence="1 14 17">
        <text>(2R)-3-phosphoglycerate + ATP = (2R)-3-phospho-glyceroyl phosphate + ADP</text>
        <dbReference type="Rhea" id="RHEA:14801"/>
        <dbReference type="ChEBI" id="CHEBI:30616"/>
        <dbReference type="ChEBI" id="CHEBI:57604"/>
        <dbReference type="ChEBI" id="CHEBI:58272"/>
        <dbReference type="ChEBI" id="CHEBI:456216"/>
        <dbReference type="EC" id="2.7.2.3"/>
    </reaction>
</comment>
<sequence length="387" mass="40928">MSVIKMNELDLSGKRVLIRADLNVPVKDGKVTSDARILASLPTIEAALAQDAKVMVTSHLGRPTEGEYADEFSLQPVVDYLAAKLSAPVRLAKNYLNGVEVAAGELVVLENVRFNKGEKKDDETLSKQYAALCDVFVMDAFGTAHRAQASTHGVAKFAPVACAGPLLSAELEALGKALDNPARPMVAVVGGSKVSTKLTVLESLSKIADQLVVGGGISNTFVAAAGHNVGKSLYEPDLIPEAKRLMESCDIPLATDVRTAPEFSETAPATVKLVSQVTDNEEILDLGDESAQRLADILKNAKTIIWNGPVGVFEFENFRRGTEIVARAIAESDAFSIAGGGDTLAAIDLFGIKDQISYISTGGGAFLEFVEGKTLPAVAMLEQRAKG</sequence>
<gene>
    <name evidence="14" type="primary">pgk</name>
    <name evidence="18" type="ORF">AN401_06355</name>
</gene>
<keyword evidence="10 14" id="KW-0547">Nucleotide-binding</keyword>
<dbReference type="GO" id="GO:0004618">
    <property type="term" value="F:phosphoglycerate kinase activity"/>
    <property type="evidence" value="ECO:0007669"/>
    <property type="project" value="UniProtKB-UniRule"/>
</dbReference>
<evidence type="ECO:0000256" key="6">
    <source>
        <dbReference type="ARBA" id="ARBA00013061"/>
    </source>
</evidence>
<keyword evidence="13 14" id="KW-0324">Glycolysis</keyword>
<dbReference type="InterPro" id="IPR015911">
    <property type="entry name" value="Phosphoglycerate_kinase_CS"/>
</dbReference>
<evidence type="ECO:0000256" key="8">
    <source>
        <dbReference type="ARBA" id="ARBA00022490"/>
    </source>
</evidence>
<feature type="binding site" evidence="15">
    <location>
        <position position="36"/>
    </location>
    <ligand>
        <name>(2R)-3-phosphoglycerate</name>
        <dbReference type="ChEBI" id="CHEBI:58272"/>
    </ligand>
</feature>
<dbReference type="FunFam" id="3.40.50.1260:FF:000001">
    <property type="entry name" value="Phosphoglycerate kinase"/>
    <property type="match status" value="1"/>
</dbReference>
<protein>
    <recommendedName>
        <fullName evidence="7 14">Phosphoglycerate kinase</fullName>
        <ecNumber evidence="6 14">2.7.2.3</ecNumber>
    </recommendedName>
</protein>
<evidence type="ECO:0000256" key="14">
    <source>
        <dbReference type="HAMAP-Rule" id="MF_00145"/>
    </source>
</evidence>
<feature type="binding site" evidence="14 15">
    <location>
        <begin position="59"/>
        <end position="62"/>
    </location>
    <ligand>
        <name>substrate</name>
    </ligand>
</feature>
<dbReference type="Proteomes" id="UP000217763">
    <property type="component" value="Chromosome"/>
</dbReference>
<dbReference type="PANTHER" id="PTHR11406:SF23">
    <property type="entry name" value="PHOSPHOGLYCERATE KINASE 1, CHLOROPLASTIC-RELATED"/>
    <property type="match status" value="1"/>
</dbReference>
<feature type="binding site" evidence="14 16">
    <location>
        <begin position="340"/>
        <end position="343"/>
    </location>
    <ligand>
        <name>ATP</name>
        <dbReference type="ChEBI" id="CHEBI:30616"/>
    </ligand>
</feature>